<comment type="caution">
    <text evidence="9">The sequence shown here is derived from an EMBL/GenBank/DDBJ whole genome shotgun (WGS) entry which is preliminary data.</text>
</comment>
<keyword evidence="4" id="KW-0479">Metal-binding</keyword>
<dbReference type="GO" id="GO:0006979">
    <property type="term" value="P:response to oxidative stress"/>
    <property type="evidence" value="ECO:0007669"/>
    <property type="project" value="InterPro"/>
</dbReference>
<sequence length="141" mass="15532">MDYRVSKTEEQWREELDPQQYAVLRTAATERPWTGELLDEGRAGLYTCGACGAELFRSGTKFDSGCGWPSFYESIRPEAVELIEDSSLGMVRTEVRCAACGSHLGHVFPDGFGTPTGDRYCMNSVALSFRPTSGEAAESEE</sequence>
<keyword evidence="10" id="KW-1185">Reference proteome</keyword>
<dbReference type="NCBIfam" id="TIGR00357">
    <property type="entry name" value="peptide-methionine (R)-S-oxide reductase MsrB"/>
    <property type="match status" value="1"/>
</dbReference>
<accession>A0A7Y9EUM1</accession>
<evidence type="ECO:0000313" key="10">
    <source>
        <dbReference type="Proteomes" id="UP000552045"/>
    </source>
</evidence>
<dbReference type="InterPro" id="IPR002579">
    <property type="entry name" value="Met_Sox_Rdtase_MsrB_dom"/>
</dbReference>
<evidence type="ECO:0000259" key="8">
    <source>
        <dbReference type="PROSITE" id="PS51790"/>
    </source>
</evidence>
<evidence type="ECO:0000256" key="1">
    <source>
        <dbReference type="ARBA" id="ARBA00001947"/>
    </source>
</evidence>
<dbReference type="FunFam" id="2.170.150.20:FF:000001">
    <property type="entry name" value="Peptide methionine sulfoxide reductase MsrB"/>
    <property type="match status" value="1"/>
</dbReference>
<name>A0A7Y9EUM1_9MICO</name>
<dbReference type="GO" id="GO:0046872">
    <property type="term" value="F:metal ion binding"/>
    <property type="evidence" value="ECO:0007669"/>
    <property type="project" value="UniProtKB-KW"/>
</dbReference>
<dbReference type="EC" id="1.8.4.12" evidence="3"/>
<dbReference type="PANTHER" id="PTHR10173:SF52">
    <property type="entry name" value="METHIONINE-R-SULFOXIDE REDUCTASE B1"/>
    <property type="match status" value="1"/>
</dbReference>
<dbReference type="AlphaFoldDB" id="A0A7Y9EUM1"/>
<comment type="catalytic activity">
    <reaction evidence="7">
        <text>L-methionyl-[protein] + [thioredoxin]-disulfide + H2O = L-methionyl-(R)-S-oxide-[protein] + [thioredoxin]-dithiol</text>
        <dbReference type="Rhea" id="RHEA:24164"/>
        <dbReference type="Rhea" id="RHEA-COMP:10698"/>
        <dbReference type="Rhea" id="RHEA-COMP:10700"/>
        <dbReference type="Rhea" id="RHEA-COMP:12313"/>
        <dbReference type="Rhea" id="RHEA-COMP:12314"/>
        <dbReference type="ChEBI" id="CHEBI:15377"/>
        <dbReference type="ChEBI" id="CHEBI:16044"/>
        <dbReference type="ChEBI" id="CHEBI:29950"/>
        <dbReference type="ChEBI" id="CHEBI:45764"/>
        <dbReference type="ChEBI" id="CHEBI:50058"/>
        <dbReference type="EC" id="1.8.4.12"/>
    </reaction>
</comment>
<dbReference type="PROSITE" id="PS51790">
    <property type="entry name" value="MSRB"/>
    <property type="match status" value="1"/>
</dbReference>
<evidence type="ECO:0000256" key="5">
    <source>
        <dbReference type="ARBA" id="ARBA00022833"/>
    </source>
</evidence>
<organism evidence="9 10">
    <name type="scientific">Microbacterium pseudoresistens</name>
    <dbReference type="NCBI Taxonomy" id="640634"/>
    <lineage>
        <taxon>Bacteria</taxon>
        <taxon>Bacillati</taxon>
        <taxon>Actinomycetota</taxon>
        <taxon>Actinomycetes</taxon>
        <taxon>Micrococcales</taxon>
        <taxon>Microbacteriaceae</taxon>
        <taxon>Microbacterium</taxon>
    </lineage>
</organism>
<evidence type="ECO:0000256" key="4">
    <source>
        <dbReference type="ARBA" id="ARBA00022723"/>
    </source>
</evidence>
<feature type="domain" description="MsrB" evidence="8">
    <location>
        <begin position="9"/>
        <end position="132"/>
    </location>
</feature>
<comment type="cofactor">
    <cofactor evidence="1">
        <name>Zn(2+)</name>
        <dbReference type="ChEBI" id="CHEBI:29105"/>
    </cofactor>
</comment>
<dbReference type="GO" id="GO:0005737">
    <property type="term" value="C:cytoplasm"/>
    <property type="evidence" value="ECO:0007669"/>
    <property type="project" value="TreeGrafter"/>
</dbReference>
<proteinExistence type="inferred from homology"/>
<dbReference type="Gene3D" id="2.170.150.20">
    <property type="entry name" value="Peptide methionine sulfoxide reductase"/>
    <property type="match status" value="1"/>
</dbReference>
<dbReference type="PANTHER" id="PTHR10173">
    <property type="entry name" value="METHIONINE SULFOXIDE REDUCTASE"/>
    <property type="match status" value="1"/>
</dbReference>
<dbReference type="Proteomes" id="UP000552045">
    <property type="component" value="Unassembled WGS sequence"/>
</dbReference>
<gene>
    <name evidence="9" type="ORF">BKA02_000430</name>
</gene>
<reference evidence="9 10" key="1">
    <citation type="submission" date="2020-07" db="EMBL/GenBank/DDBJ databases">
        <title>Sequencing the genomes of 1000 actinobacteria strains.</title>
        <authorList>
            <person name="Klenk H.-P."/>
        </authorList>
    </citation>
    <scope>NUCLEOTIDE SEQUENCE [LARGE SCALE GENOMIC DNA]</scope>
    <source>
        <strain evidence="9 10">DSM 22185</strain>
    </source>
</reference>
<evidence type="ECO:0000256" key="2">
    <source>
        <dbReference type="ARBA" id="ARBA00007174"/>
    </source>
</evidence>
<dbReference type="GO" id="GO:0033743">
    <property type="term" value="F:peptide-methionine (R)-S-oxide reductase activity"/>
    <property type="evidence" value="ECO:0007669"/>
    <property type="project" value="UniProtKB-EC"/>
</dbReference>
<keyword evidence="5" id="KW-0862">Zinc</keyword>
<protein>
    <recommendedName>
        <fullName evidence="3">peptide-methionine (R)-S-oxide reductase</fullName>
        <ecNumber evidence="3">1.8.4.12</ecNumber>
    </recommendedName>
</protein>
<evidence type="ECO:0000313" key="9">
    <source>
        <dbReference type="EMBL" id="NYD53375.1"/>
    </source>
</evidence>
<evidence type="ECO:0000256" key="6">
    <source>
        <dbReference type="ARBA" id="ARBA00023002"/>
    </source>
</evidence>
<dbReference type="SUPFAM" id="SSF51316">
    <property type="entry name" value="Mss4-like"/>
    <property type="match status" value="1"/>
</dbReference>
<keyword evidence="6 9" id="KW-0560">Oxidoreductase</keyword>
<dbReference type="GO" id="GO:0030091">
    <property type="term" value="P:protein repair"/>
    <property type="evidence" value="ECO:0007669"/>
    <property type="project" value="InterPro"/>
</dbReference>
<dbReference type="RefSeq" id="WP_179430849.1">
    <property type="nucleotide sequence ID" value="NZ_BAABLC010000005.1"/>
</dbReference>
<dbReference type="EMBL" id="JACCBH010000001">
    <property type="protein sequence ID" value="NYD53375.1"/>
    <property type="molecule type" value="Genomic_DNA"/>
</dbReference>
<dbReference type="Pfam" id="PF01641">
    <property type="entry name" value="SelR"/>
    <property type="match status" value="1"/>
</dbReference>
<comment type="similarity">
    <text evidence="2">Belongs to the MsrB Met sulfoxide reductase family.</text>
</comment>
<evidence type="ECO:0000256" key="7">
    <source>
        <dbReference type="ARBA" id="ARBA00048488"/>
    </source>
</evidence>
<evidence type="ECO:0000256" key="3">
    <source>
        <dbReference type="ARBA" id="ARBA00012499"/>
    </source>
</evidence>
<dbReference type="InterPro" id="IPR028427">
    <property type="entry name" value="Met_Sox_Rdtase_MsrB"/>
</dbReference>
<dbReference type="InterPro" id="IPR011057">
    <property type="entry name" value="Mss4-like_sf"/>
</dbReference>